<dbReference type="InterPro" id="IPR012332">
    <property type="entry name" value="Autotransporter_pectin_lyase_C"/>
</dbReference>
<dbReference type="Proteomes" id="UP000092247">
    <property type="component" value="Unassembled WGS sequence"/>
</dbReference>
<evidence type="ECO:0000259" key="1">
    <source>
        <dbReference type="Pfam" id="PF03212"/>
    </source>
</evidence>
<dbReference type="GO" id="GO:0019867">
    <property type="term" value="C:outer membrane"/>
    <property type="evidence" value="ECO:0007669"/>
    <property type="project" value="InterPro"/>
</dbReference>
<reference evidence="2 3" key="1">
    <citation type="submission" date="2016-06" db="EMBL/GenBank/DDBJ databases">
        <authorList>
            <person name="Kjaerup R.B."/>
            <person name="Dalgaard T.S."/>
            <person name="Juul-Madsen H.R."/>
        </authorList>
    </citation>
    <scope>NUCLEOTIDE SEQUENCE [LARGE SCALE GENOMIC DNA]</scope>
    <source>
        <strain evidence="2 3">GCSL-Mp3</strain>
    </source>
</reference>
<proteinExistence type="predicted"/>
<protein>
    <recommendedName>
        <fullName evidence="1">Pertactin central region domain-containing protein</fullName>
    </recommendedName>
</protein>
<gene>
    <name evidence="2" type="ORF">AYY17_11330</name>
</gene>
<dbReference type="Gene3D" id="2.160.20.20">
    <property type="match status" value="1"/>
</dbReference>
<dbReference type="RefSeq" id="WP_067426098.1">
    <property type="nucleotide sequence ID" value="NZ_LZEX01000044.1"/>
</dbReference>
<organism evidence="2 3">
    <name type="scientific">Morganella psychrotolerans</name>
    <dbReference type="NCBI Taxonomy" id="368603"/>
    <lineage>
        <taxon>Bacteria</taxon>
        <taxon>Pseudomonadati</taxon>
        <taxon>Pseudomonadota</taxon>
        <taxon>Gammaproteobacteria</taxon>
        <taxon>Enterobacterales</taxon>
        <taxon>Morganellaceae</taxon>
        <taxon>Morganella</taxon>
    </lineage>
</organism>
<name>A0A1B8H1E6_9GAMM</name>
<evidence type="ECO:0000313" key="2">
    <source>
        <dbReference type="EMBL" id="OBU02890.1"/>
    </source>
</evidence>
<dbReference type="InterPro" id="IPR006315">
    <property type="entry name" value="OM_autotransptr_brl_dom"/>
</dbReference>
<dbReference type="InterPro" id="IPR004899">
    <property type="entry name" value="Pertactin_central"/>
</dbReference>
<sequence length="60" mass="6514">MSTGNGYISFHSQIADDVSDKLVVINNVTGDFKVNIQGVDKEIINPDPVVGLIEINKNNN</sequence>
<feature type="domain" description="Pertactin central region" evidence="1">
    <location>
        <begin position="4"/>
        <end position="56"/>
    </location>
</feature>
<accession>A0A1B8H1E6</accession>
<comment type="caution">
    <text evidence="2">The sequence shown here is derived from an EMBL/GenBank/DDBJ whole genome shotgun (WGS) entry which is preliminary data.</text>
</comment>
<dbReference type="NCBIfam" id="TIGR01414">
    <property type="entry name" value="autotrans_barl"/>
    <property type="match status" value="1"/>
</dbReference>
<dbReference type="AlphaFoldDB" id="A0A1B8H1E6"/>
<evidence type="ECO:0000313" key="3">
    <source>
        <dbReference type="Proteomes" id="UP000092247"/>
    </source>
</evidence>
<dbReference type="EMBL" id="LZEX01000044">
    <property type="protein sequence ID" value="OBU02890.1"/>
    <property type="molecule type" value="Genomic_DNA"/>
</dbReference>
<dbReference type="Pfam" id="PF03212">
    <property type="entry name" value="Pertactin"/>
    <property type="match status" value="1"/>
</dbReference>